<protein>
    <submittedName>
        <fullName evidence="2">TIGR04219 family outer membrane beta-barrel protein</fullName>
    </submittedName>
</protein>
<dbReference type="RefSeq" id="WP_248941813.1">
    <property type="nucleotide sequence ID" value="NZ_JAKIKS010000087.1"/>
</dbReference>
<dbReference type="NCBIfam" id="TIGR04219">
    <property type="entry name" value="OMP_w_GlyGly"/>
    <property type="match status" value="1"/>
</dbReference>
<dbReference type="EMBL" id="JAKIKS010000087">
    <property type="protein sequence ID" value="MCL1126424.1"/>
    <property type="molecule type" value="Genomic_DNA"/>
</dbReference>
<organism evidence="2 3">
    <name type="scientific">Shewanella surugensis</name>
    <dbReference type="NCBI Taxonomy" id="212020"/>
    <lineage>
        <taxon>Bacteria</taxon>
        <taxon>Pseudomonadati</taxon>
        <taxon>Pseudomonadota</taxon>
        <taxon>Gammaproteobacteria</taxon>
        <taxon>Alteromonadales</taxon>
        <taxon>Shewanellaceae</taxon>
        <taxon>Shewanella</taxon>
    </lineage>
</organism>
<name>A0ABT0LFE5_9GAMM</name>
<dbReference type="InterPro" id="IPR026387">
    <property type="entry name" value="OMP_w_GlyGly"/>
</dbReference>
<dbReference type="Proteomes" id="UP001203423">
    <property type="component" value="Unassembled WGS sequence"/>
</dbReference>
<evidence type="ECO:0000313" key="3">
    <source>
        <dbReference type="Proteomes" id="UP001203423"/>
    </source>
</evidence>
<accession>A0ABT0LFE5</accession>
<gene>
    <name evidence="2" type="ORF">L2764_18525</name>
</gene>
<evidence type="ECO:0000256" key="1">
    <source>
        <dbReference type="SAM" id="SignalP"/>
    </source>
</evidence>
<sequence length="245" mass="26454">MKKTLLACALFSSFTGLSAQASTLLGFKAGVDYWRADTSGTLGSNGSSQQGFDYSDGSQGSIWFAFEHPVPIIPNVKIRENRLVSDGSTSSANFTFDGVDYTGSADTRTDLSNTDFILYYELLDNDIVSLDVGGAYKKMHGSIRVSNSTSSSKTGVNSGIVMGYVDAMASLPGFGLYGFTNVMVGVNESNVYDYSLGLGWKIEGLALDYNLRVGYREFMFDVNDFSDVTTDLKSSGYFAGLEVVF</sequence>
<proteinExistence type="predicted"/>
<keyword evidence="3" id="KW-1185">Reference proteome</keyword>
<keyword evidence="1" id="KW-0732">Signal</keyword>
<evidence type="ECO:0000313" key="2">
    <source>
        <dbReference type="EMBL" id="MCL1126424.1"/>
    </source>
</evidence>
<reference evidence="2 3" key="1">
    <citation type="submission" date="2022-01" db="EMBL/GenBank/DDBJ databases">
        <title>Whole genome-based taxonomy of the Shewanellaceae.</title>
        <authorList>
            <person name="Martin-Rodriguez A.J."/>
        </authorList>
    </citation>
    <scope>NUCLEOTIDE SEQUENCE [LARGE SCALE GENOMIC DNA]</scope>
    <source>
        <strain evidence="2 3">DSM 17177</strain>
    </source>
</reference>
<feature type="signal peptide" evidence="1">
    <location>
        <begin position="1"/>
        <end position="21"/>
    </location>
</feature>
<comment type="caution">
    <text evidence="2">The sequence shown here is derived from an EMBL/GenBank/DDBJ whole genome shotgun (WGS) entry which is preliminary data.</text>
</comment>
<feature type="chain" id="PRO_5045877663" evidence="1">
    <location>
        <begin position="22"/>
        <end position="245"/>
    </location>
</feature>